<organism evidence="1 2">
    <name type="scientific">Lactococcus petauri</name>
    <dbReference type="NCBI Taxonomy" id="1940789"/>
    <lineage>
        <taxon>Bacteria</taxon>
        <taxon>Bacillati</taxon>
        <taxon>Bacillota</taxon>
        <taxon>Bacilli</taxon>
        <taxon>Lactobacillales</taxon>
        <taxon>Streptococcaceae</taxon>
        <taxon>Lactococcus</taxon>
    </lineage>
</organism>
<sequence length="61" mass="7035">MKSTYTDDELVSILAEFLDQIDDSVPEQQGGYDLNKERWLSGSERIERFMNHDSKILNQGA</sequence>
<dbReference type="EMBL" id="CP141698">
    <property type="protein sequence ID" value="WYC66946.1"/>
    <property type="molecule type" value="Genomic_DNA"/>
</dbReference>
<dbReference type="Proteomes" id="UP001456368">
    <property type="component" value="Chromosome"/>
</dbReference>
<name>A0ABZ2SE50_9LACT</name>
<evidence type="ECO:0000313" key="2">
    <source>
        <dbReference type="Proteomes" id="UP001456368"/>
    </source>
</evidence>
<gene>
    <name evidence="1" type="ORF">VNN45_08665</name>
</gene>
<evidence type="ECO:0000313" key="1">
    <source>
        <dbReference type="EMBL" id="WYC66946.1"/>
    </source>
</evidence>
<dbReference type="RefSeq" id="WP_338954995.1">
    <property type="nucleotide sequence ID" value="NZ_CP141697.1"/>
</dbReference>
<proteinExistence type="predicted"/>
<keyword evidence="2" id="KW-1185">Reference proteome</keyword>
<reference evidence="1 2" key="1">
    <citation type="submission" date="2023-12" db="EMBL/GenBank/DDBJ databases">
        <title>Redefining Piscine Lactococcosis.</title>
        <authorList>
            <person name="Heckman T.I."/>
            <person name="Yazdi Z."/>
            <person name="Older C.E."/>
            <person name="Griffin M.J."/>
            <person name="Waldbieser G.C."/>
            <person name="Chow A.M."/>
            <person name="Medina Silva I."/>
            <person name="Anenson K.M."/>
            <person name="Garcia J.C."/>
            <person name="LaFrentz B.R."/>
            <person name="Slavic D."/>
            <person name="Toohey-Kurth K.L."/>
            <person name="Yant P."/>
            <person name="Fritz H.M."/>
            <person name="Henderson E."/>
            <person name="McDowall R."/>
            <person name="Cai H."/>
            <person name="Adikson M."/>
            <person name="Soto E."/>
        </authorList>
    </citation>
    <scope>NUCLEOTIDE SEQUENCE [LARGE SCALE GENOMIC DNA]</scope>
    <source>
        <strain evidence="1 2">R21-91A</strain>
    </source>
</reference>
<protein>
    <submittedName>
        <fullName evidence="1">Uncharacterized protein</fullName>
    </submittedName>
</protein>
<accession>A0ABZ2SE50</accession>